<keyword evidence="10" id="KW-0812">Transmembrane</keyword>
<feature type="domain" description="Protein kinase" evidence="12">
    <location>
        <begin position="480"/>
        <end position="792"/>
    </location>
</feature>
<dbReference type="PANTHER" id="PTHR27003:SF398">
    <property type="entry name" value="PROTEIN KINASE DOMAIN-CONTAINING PROTEIN"/>
    <property type="match status" value="1"/>
</dbReference>
<dbReference type="OrthoDB" id="1928639at2759"/>
<dbReference type="Gene3D" id="2.60.120.430">
    <property type="entry name" value="Galactose-binding lectin"/>
    <property type="match status" value="2"/>
</dbReference>
<evidence type="ECO:0000256" key="7">
    <source>
        <dbReference type="ARBA" id="ARBA00023180"/>
    </source>
</evidence>
<keyword evidence="4 8" id="KW-0547">Nucleotide-binding</keyword>
<evidence type="ECO:0000256" key="5">
    <source>
        <dbReference type="ARBA" id="ARBA00022777"/>
    </source>
</evidence>
<feature type="region of interest" description="Disordered" evidence="9">
    <location>
        <begin position="774"/>
        <end position="799"/>
    </location>
</feature>
<dbReference type="Proteomes" id="UP000245207">
    <property type="component" value="Unassembled WGS sequence"/>
</dbReference>
<accession>A0A2U1M4B4</accession>
<comment type="subcellular location">
    <subcellularLocation>
        <location evidence="1">Membrane</location>
        <topology evidence="1">Single-pass type I membrane protein</topology>
    </subcellularLocation>
</comment>
<keyword evidence="3" id="KW-0808">Transferase</keyword>
<dbReference type="InterPro" id="IPR017441">
    <property type="entry name" value="Protein_kinase_ATP_BS"/>
</dbReference>
<keyword evidence="6 8" id="KW-0067">ATP-binding</keyword>
<evidence type="ECO:0000256" key="6">
    <source>
        <dbReference type="ARBA" id="ARBA00022840"/>
    </source>
</evidence>
<dbReference type="Pfam" id="PF12819">
    <property type="entry name" value="Malectin_like"/>
    <property type="match status" value="1"/>
</dbReference>
<dbReference type="GO" id="GO:0004714">
    <property type="term" value="F:transmembrane receptor protein tyrosine kinase activity"/>
    <property type="evidence" value="ECO:0007669"/>
    <property type="project" value="InterPro"/>
</dbReference>
<keyword evidence="2" id="KW-0723">Serine/threonine-protein kinase</keyword>
<keyword evidence="10" id="KW-0472">Membrane</keyword>
<organism evidence="13 14">
    <name type="scientific">Artemisia annua</name>
    <name type="common">Sweet wormwood</name>
    <dbReference type="NCBI Taxonomy" id="35608"/>
    <lineage>
        <taxon>Eukaryota</taxon>
        <taxon>Viridiplantae</taxon>
        <taxon>Streptophyta</taxon>
        <taxon>Embryophyta</taxon>
        <taxon>Tracheophyta</taxon>
        <taxon>Spermatophyta</taxon>
        <taxon>Magnoliopsida</taxon>
        <taxon>eudicotyledons</taxon>
        <taxon>Gunneridae</taxon>
        <taxon>Pentapetalae</taxon>
        <taxon>asterids</taxon>
        <taxon>campanulids</taxon>
        <taxon>Asterales</taxon>
        <taxon>Asteraceae</taxon>
        <taxon>Asteroideae</taxon>
        <taxon>Anthemideae</taxon>
        <taxon>Artemisiinae</taxon>
        <taxon>Artemisia</taxon>
    </lineage>
</organism>
<dbReference type="AlphaFoldDB" id="A0A2U1M4B4"/>
<keyword evidence="14" id="KW-1185">Reference proteome</keyword>
<keyword evidence="11" id="KW-0732">Signal</keyword>
<evidence type="ECO:0000256" key="4">
    <source>
        <dbReference type="ARBA" id="ARBA00022741"/>
    </source>
</evidence>
<keyword evidence="5 13" id="KW-0418">Kinase</keyword>
<protein>
    <submittedName>
        <fullName evidence="13">Protein kinase superfamily protein</fullName>
    </submittedName>
</protein>
<dbReference type="InterPro" id="IPR000719">
    <property type="entry name" value="Prot_kinase_dom"/>
</dbReference>
<dbReference type="Gene3D" id="1.10.510.10">
    <property type="entry name" value="Transferase(Phosphotransferase) domain 1"/>
    <property type="match status" value="2"/>
</dbReference>
<dbReference type="PROSITE" id="PS50011">
    <property type="entry name" value="PROTEIN_KINASE_DOM"/>
    <property type="match status" value="1"/>
</dbReference>
<evidence type="ECO:0000313" key="13">
    <source>
        <dbReference type="EMBL" id="PWA56099.1"/>
    </source>
</evidence>
<keyword evidence="10" id="KW-1133">Transmembrane helix</keyword>
<dbReference type="GO" id="GO:0005886">
    <property type="term" value="C:plasma membrane"/>
    <property type="evidence" value="ECO:0007669"/>
    <property type="project" value="TreeGrafter"/>
</dbReference>
<dbReference type="GO" id="GO:0004674">
    <property type="term" value="F:protein serine/threonine kinase activity"/>
    <property type="evidence" value="ECO:0007669"/>
    <property type="project" value="UniProtKB-KW"/>
</dbReference>
<evidence type="ECO:0000256" key="10">
    <source>
        <dbReference type="SAM" id="Phobius"/>
    </source>
</evidence>
<dbReference type="FunFam" id="3.30.200.20:FF:000039">
    <property type="entry name" value="receptor-like protein kinase FERONIA"/>
    <property type="match status" value="1"/>
</dbReference>
<feature type="chain" id="PRO_5015775584" evidence="11">
    <location>
        <begin position="22"/>
        <end position="799"/>
    </location>
</feature>
<dbReference type="SUPFAM" id="SSF56112">
    <property type="entry name" value="Protein kinase-like (PK-like)"/>
    <property type="match status" value="1"/>
</dbReference>
<gene>
    <name evidence="13" type="ORF">CTI12_AA422220</name>
</gene>
<evidence type="ECO:0000256" key="11">
    <source>
        <dbReference type="SAM" id="SignalP"/>
    </source>
</evidence>
<dbReference type="InterPro" id="IPR001245">
    <property type="entry name" value="Ser-Thr/Tyr_kinase_cat_dom"/>
</dbReference>
<keyword evidence="7" id="KW-0325">Glycoprotein</keyword>
<dbReference type="InterPro" id="IPR011009">
    <property type="entry name" value="Kinase-like_dom_sf"/>
</dbReference>
<dbReference type="STRING" id="35608.A0A2U1M4B4"/>
<name>A0A2U1M4B4_ARTAN</name>
<proteinExistence type="predicted"/>
<feature type="signal peptide" evidence="11">
    <location>
        <begin position="1"/>
        <end position="21"/>
    </location>
</feature>
<feature type="compositionally biased region" description="Acidic residues" evidence="9">
    <location>
        <begin position="775"/>
        <end position="789"/>
    </location>
</feature>
<dbReference type="GO" id="GO:0009506">
    <property type="term" value="C:plasmodesma"/>
    <property type="evidence" value="ECO:0007669"/>
    <property type="project" value="TreeGrafter"/>
</dbReference>
<dbReference type="GO" id="GO:0005524">
    <property type="term" value="F:ATP binding"/>
    <property type="evidence" value="ECO:0007669"/>
    <property type="project" value="UniProtKB-UniRule"/>
</dbReference>
<dbReference type="InterPro" id="IPR024788">
    <property type="entry name" value="Malectin-like_Carb-bd_dom"/>
</dbReference>
<dbReference type="Gene3D" id="3.30.200.20">
    <property type="entry name" value="Phosphorylase Kinase, domain 1"/>
    <property type="match status" value="1"/>
</dbReference>
<evidence type="ECO:0000256" key="3">
    <source>
        <dbReference type="ARBA" id="ARBA00022679"/>
    </source>
</evidence>
<dbReference type="PROSITE" id="PS00107">
    <property type="entry name" value="PROTEIN_KINASE_ATP"/>
    <property type="match status" value="1"/>
</dbReference>
<evidence type="ECO:0000313" key="14">
    <source>
        <dbReference type="Proteomes" id="UP000245207"/>
    </source>
</evidence>
<dbReference type="PANTHER" id="PTHR27003">
    <property type="entry name" value="OS07G0166700 PROTEIN"/>
    <property type="match status" value="1"/>
</dbReference>
<evidence type="ECO:0000256" key="1">
    <source>
        <dbReference type="ARBA" id="ARBA00004479"/>
    </source>
</evidence>
<reference evidence="13 14" key="1">
    <citation type="journal article" date="2018" name="Mol. Plant">
        <title>The genome of Artemisia annua provides insight into the evolution of Asteraceae family and artemisinin biosynthesis.</title>
        <authorList>
            <person name="Shen Q."/>
            <person name="Zhang L."/>
            <person name="Liao Z."/>
            <person name="Wang S."/>
            <person name="Yan T."/>
            <person name="Shi P."/>
            <person name="Liu M."/>
            <person name="Fu X."/>
            <person name="Pan Q."/>
            <person name="Wang Y."/>
            <person name="Lv Z."/>
            <person name="Lu X."/>
            <person name="Zhang F."/>
            <person name="Jiang W."/>
            <person name="Ma Y."/>
            <person name="Chen M."/>
            <person name="Hao X."/>
            <person name="Li L."/>
            <person name="Tang Y."/>
            <person name="Lv G."/>
            <person name="Zhou Y."/>
            <person name="Sun X."/>
            <person name="Brodelius P.E."/>
            <person name="Rose J.K.C."/>
            <person name="Tang K."/>
        </authorList>
    </citation>
    <scope>NUCLEOTIDE SEQUENCE [LARGE SCALE GENOMIC DNA]</scope>
    <source>
        <strain evidence="14">cv. Huhao1</strain>
        <tissue evidence="13">Leaf</tissue>
    </source>
</reference>
<evidence type="ECO:0000256" key="9">
    <source>
        <dbReference type="SAM" id="MobiDB-lite"/>
    </source>
</evidence>
<sequence>MESNLCLSSITLFSLLSLTSSQTQYVPDHYFINCGANSDIVFTTKRFVGDDKPSTFSVSGSHKAVQNNSSPTPIYQTARVFTKKTSYNLEADNTCTFVMVRLHFSPFSTNEFDLHNFIFDVEASGFKLLSNFKVENTPLVKDFIIPIENDRKFTIEFTPSRDSTSGFVNAIEAFTTPNDIFRHGVNDIFRHGVTLKRISPNGENGEMSDISTSYAFNPIYRINVGGWTINPERDPLRRSWTPDEPFLFSNVTAKNESQPGLKPSYDSKGATPYDAPVDVYSTARSLANQAVNMTWKFRVNKNTVFLIRAHFCDIMSTDRVNANDAFSLFIYSLYKKDIPLGQIANPAQVPFYADFVVDSGEFDNVSISFGAIRGDVFLNGVEIMELLKDGKKNEKKVHLVIGCVVGGVVLVLVLGFLIRSKYWKSKPVVGAKRESNMVSSYGRSLSISIDFTKNHSSPIPNLNLNLKFQLADILQATNNFDEKLMIGKGGFGRVYKGTLSDGMIVAVKRGEKGHGQGKPEFVTEIMVLSKIRHRHLVSLIGYCDEKSEMILVYEFMKKGTLQDHLYDTNENLPKLSWTQRLEICISASRGLDYLHTGSFGYLDPEYITCMEVTPKIDVYSFGVVLLEILCARRALDNRLPYEEANLADWATTRIRNGEVENIIDTFLAGKINPNSLTKFLEIVERCLKPTGDERPSMNSVLYDLVYTMELQQTMANREPHEDSTMNTSFELSMIKIDRLPSHTNDDSEVNESSDSSFPTESQVIIVIFLRKDAEGKDEEEEEELAEDCDDRIQKAKTRK</sequence>
<dbReference type="EMBL" id="PKPP01006569">
    <property type="protein sequence ID" value="PWA56099.1"/>
    <property type="molecule type" value="Genomic_DNA"/>
</dbReference>
<evidence type="ECO:0000256" key="2">
    <source>
        <dbReference type="ARBA" id="ARBA00022527"/>
    </source>
</evidence>
<dbReference type="InterPro" id="IPR045272">
    <property type="entry name" value="ANXUR1/2-like"/>
</dbReference>
<feature type="binding site" evidence="8">
    <location>
        <position position="508"/>
    </location>
    <ligand>
        <name>ATP</name>
        <dbReference type="ChEBI" id="CHEBI:30616"/>
    </ligand>
</feature>
<evidence type="ECO:0000256" key="8">
    <source>
        <dbReference type="PROSITE-ProRule" id="PRU10141"/>
    </source>
</evidence>
<comment type="caution">
    <text evidence="13">The sequence shown here is derived from an EMBL/GenBank/DDBJ whole genome shotgun (WGS) entry which is preliminary data.</text>
</comment>
<evidence type="ECO:0000259" key="12">
    <source>
        <dbReference type="PROSITE" id="PS50011"/>
    </source>
</evidence>
<dbReference type="Pfam" id="PF07714">
    <property type="entry name" value="PK_Tyr_Ser-Thr"/>
    <property type="match status" value="2"/>
</dbReference>
<feature type="transmembrane region" description="Helical" evidence="10">
    <location>
        <begin position="397"/>
        <end position="418"/>
    </location>
</feature>